<dbReference type="Pfam" id="PF04377">
    <property type="entry name" value="ATE_C"/>
    <property type="match status" value="1"/>
</dbReference>
<dbReference type="InterPro" id="IPR016181">
    <property type="entry name" value="Acyl_CoA_acyltransferase"/>
</dbReference>
<organism evidence="9 10">
    <name type="scientific">Hypothenemus hampei</name>
    <name type="common">Coffee berry borer</name>
    <dbReference type="NCBI Taxonomy" id="57062"/>
    <lineage>
        <taxon>Eukaryota</taxon>
        <taxon>Metazoa</taxon>
        <taxon>Ecdysozoa</taxon>
        <taxon>Arthropoda</taxon>
        <taxon>Hexapoda</taxon>
        <taxon>Insecta</taxon>
        <taxon>Pterygota</taxon>
        <taxon>Neoptera</taxon>
        <taxon>Endopterygota</taxon>
        <taxon>Coleoptera</taxon>
        <taxon>Polyphaga</taxon>
        <taxon>Cucujiformia</taxon>
        <taxon>Curculionidae</taxon>
        <taxon>Scolytinae</taxon>
        <taxon>Hypothenemus</taxon>
    </lineage>
</organism>
<dbReference type="InterPro" id="IPR007472">
    <property type="entry name" value="N-end_Aminoacyl_Trfase_C"/>
</dbReference>
<feature type="domain" description="N-end aminoacyl transferase N-terminal" evidence="7">
    <location>
        <begin position="20"/>
        <end position="91"/>
    </location>
</feature>
<feature type="region of interest" description="Disordered" evidence="6">
    <location>
        <begin position="169"/>
        <end position="210"/>
    </location>
</feature>
<evidence type="ECO:0000256" key="6">
    <source>
        <dbReference type="SAM" id="MobiDB-lite"/>
    </source>
</evidence>
<keyword evidence="2 5" id="KW-0808">Transferase</keyword>
<dbReference type="AlphaFoldDB" id="A0ABD1EII8"/>
<protein>
    <recommendedName>
        <fullName evidence="5">Arginyl-tRNA--protein transferase 1</fullName>
        <shortName evidence="5">Arginyltransferase 1</shortName>
        <shortName evidence="5">R-transferase 1</shortName>
        <ecNumber evidence="5">2.3.2.8</ecNumber>
    </recommendedName>
    <alternativeName>
        <fullName evidence="5">Arginine-tRNA--protein transferase 1</fullName>
    </alternativeName>
</protein>
<dbReference type="InterPro" id="IPR017137">
    <property type="entry name" value="Arg-tRNA-P_Trfase_1_euk"/>
</dbReference>
<evidence type="ECO:0000256" key="2">
    <source>
        <dbReference type="ARBA" id="ARBA00022679"/>
    </source>
</evidence>
<evidence type="ECO:0000313" key="10">
    <source>
        <dbReference type="Proteomes" id="UP001566132"/>
    </source>
</evidence>
<proteinExistence type="inferred from homology"/>
<evidence type="ECO:0000259" key="8">
    <source>
        <dbReference type="Pfam" id="PF04377"/>
    </source>
</evidence>
<feature type="domain" description="N-end rule aminoacyl transferase C-terminal" evidence="8">
    <location>
        <begin position="279"/>
        <end position="418"/>
    </location>
</feature>
<dbReference type="Proteomes" id="UP001566132">
    <property type="component" value="Unassembled WGS sequence"/>
</dbReference>
<accession>A0ABD1EII8</accession>
<reference evidence="9 10" key="1">
    <citation type="submission" date="2024-05" db="EMBL/GenBank/DDBJ databases">
        <title>Genetic variation in Jamaican populations of the coffee berry borer (Hypothenemus hampei).</title>
        <authorList>
            <person name="Errbii M."/>
            <person name="Myrie A."/>
        </authorList>
    </citation>
    <scope>NUCLEOTIDE SEQUENCE [LARGE SCALE GENOMIC DNA]</scope>
    <source>
        <strain evidence="9">JA-Hopewell-2020-01-JO</strain>
        <tissue evidence="9">Whole body</tissue>
    </source>
</reference>
<dbReference type="EMBL" id="JBDJPC010000007">
    <property type="protein sequence ID" value="KAL1494341.1"/>
    <property type="molecule type" value="Genomic_DNA"/>
</dbReference>
<dbReference type="GO" id="GO:0004057">
    <property type="term" value="F:arginyl-tRNA--protein transferase activity"/>
    <property type="evidence" value="ECO:0007669"/>
    <property type="project" value="UniProtKB-EC"/>
</dbReference>
<evidence type="ECO:0000256" key="5">
    <source>
        <dbReference type="PIRNR" id="PIRNR037207"/>
    </source>
</evidence>
<gene>
    <name evidence="9" type="ORF">ABEB36_009955</name>
</gene>
<evidence type="ECO:0000256" key="1">
    <source>
        <dbReference type="ARBA" id="ARBA00009991"/>
    </source>
</evidence>
<dbReference type="PANTHER" id="PTHR21367:SF1">
    <property type="entry name" value="ARGINYL-TRNA--PROTEIN TRANSFERASE 1"/>
    <property type="match status" value="1"/>
</dbReference>
<dbReference type="SUPFAM" id="SSF55729">
    <property type="entry name" value="Acyl-CoA N-acyltransferases (Nat)"/>
    <property type="match status" value="1"/>
</dbReference>
<keyword evidence="3 5" id="KW-0833">Ubl conjugation pathway</keyword>
<dbReference type="InterPro" id="IPR030700">
    <property type="entry name" value="N-end_Aminoacyl_Trfase"/>
</dbReference>
<dbReference type="PANTHER" id="PTHR21367">
    <property type="entry name" value="ARGININE-TRNA-PROTEIN TRANSFERASE 1"/>
    <property type="match status" value="1"/>
</dbReference>
<dbReference type="PIRSF" id="PIRSF037207">
    <property type="entry name" value="ATE1_euk"/>
    <property type="match status" value="1"/>
</dbReference>
<keyword evidence="4 5" id="KW-0012">Acyltransferase</keyword>
<comment type="caution">
    <text evidence="9">The sequence shown here is derived from an EMBL/GenBank/DDBJ whole genome shotgun (WGS) entry which is preliminary data.</text>
</comment>
<comment type="catalytic activity">
    <reaction evidence="5">
        <text>an N-terminal L-alpha-aminoacyl-[protein] + L-arginyl-tRNA(Arg) = an N-terminal L-arginyl-L-aminoacyl-[protein] + tRNA(Arg) + H(+)</text>
        <dbReference type="Rhea" id="RHEA:10208"/>
        <dbReference type="Rhea" id="RHEA-COMP:9658"/>
        <dbReference type="Rhea" id="RHEA-COMP:9673"/>
        <dbReference type="Rhea" id="RHEA-COMP:10636"/>
        <dbReference type="Rhea" id="RHEA-COMP:10638"/>
        <dbReference type="ChEBI" id="CHEBI:15378"/>
        <dbReference type="ChEBI" id="CHEBI:78442"/>
        <dbReference type="ChEBI" id="CHEBI:78513"/>
        <dbReference type="ChEBI" id="CHEBI:78597"/>
        <dbReference type="ChEBI" id="CHEBI:83562"/>
        <dbReference type="EC" id="2.3.2.8"/>
    </reaction>
</comment>
<dbReference type="Pfam" id="PF04376">
    <property type="entry name" value="ATE_N"/>
    <property type="match status" value="1"/>
</dbReference>
<evidence type="ECO:0000259" key="7">
    <source>
        <dbReference type="Pfam" id="PF04376"/>
    </source>
</evidence>
<feature type="compositionally biased region" description="Polar residues" evidence="6">
    <location>
        <begin position="172"/>
        <end position="181"/>
    </location>
</feature>
<comment type="function">
    <text evidence="5">Involved in the post-translational conjugation of arginine to the N-terminal aspartate or glutamate of a protein. This arginylation is required for degradation of the protein via the ubiquitin pathway.</text>
</comment>
<evidence type="ECO:0000313" key="9">
    <source>
        <dbReference type="EMBL" id="KAL1494341.1"/>
    </source>
</evidence>
<dbReference type="InterPro" id="IPR007471">
    <property type="entry name" value="N-end_Aminoacyl_Trfase_N"/>
</dbReference>
<keyword evidence="10" id="KW-1185">Reference proteome</keyword>
<evidence type="ECO:0000256" key="3">
    <source>
        <dbReference type="ARBA" id="ARBA00022786"/>
    </source>
</evidence>
<dbReference type="EC" id="2.3.2.8" evidence="5"/>
<evidence type="ECO:0000256" key="4">
    <source>
        <dbReference type="ARBA" id="ARBA00023315"/>
    </source>
</evidence>
<comment type="similarity">
    <text evidence="1 5">Belongs to the R-transferase family.</text>
</comment>
<sequence length="508" mass="58702">MSIDIEKVSIAQWYGERERHRCGYCTSSMGNISNGMYTQRLTVQEYKDLIDRGWRRSGKYCYKPAMDQTCCPQYTIKCDAINFVLHKSQKKIIKKFNKYLADGILDKTSSSENIEQTLDTGCSTKHDEFSEKMNINFNHPIIMGINDFEQGEASACDIASSINSDNAEGISNVDSLPINQVETEESKLKTSRKSFKDGVGPNQSKPPCKKAKLLRLERKKEKLLQKGESHQSTNEQSQLPKNLQKFLTEIQDSKHKLRMTLVSMNKHDHDDWDTILETEFKLYTKYQTIVHNDLPSEITMKSFTRFLVHSPLKPESFPPGINGPGYGSFHQQYWIDDNLIAVGVIDILPGCVSSVYFFYDPDYRALTLGTYGSLREIQFVQELQTQICDLRYYYMGFYIHSCQKMRYKGRLEPSYLLCPETYVWIPIEKCLPKLDLKKYSRLNEDVQNIDTDACTSRDLETIKVIYDYQLMTVKDLLGNFRGINQEDFNILGSLVGKKLAHSLIFWIH</sequence>
<name>A0ABD1EII8_HYPHA</name>